<feature type="region of interest" description="Disordered" evidence="2">
    <location>
        <begin position="1"/>
        <end position="37"/>
    </location>
</feature>
<dbReference type="RefSeq" id="XP_009654740.1">
    <property type="nucleotide sequence ID" value="XM_009656445.1"/>
</dbReference>
<organism evidence="3 4">
    <name type="scientific">Verticillium dahliae (strain VdLs.17 / ATCC MYA-4575 / FGSC 10137)</name>
    <name type="common">Verticillium wilt</name>
    <dbReference type="NCBI Taxonomy" id="498257"/>
    <lineage>
        <taxon>Eukaryota</taxon>
        <taxon>Fungi</taxon>
        <taxon>Dikarya</taxon>
        <taxon>Ascomycota</taxon>
        <taxon>Pezizomycotina</taxon>
        <taxon>Sordariomycetes</taxon>
        <taxon>Hypocreomycetidae</taxon>
        <taxon>Glomerellales</taxon>
        <taxon>Plectosphaerellaceae</taxon>
        <taxon>Verticillium</taxon>
    </lineage>
</organism>
<feature type="compositionally biased region" description="Polar residues" evidence="2">
    <location>
        <begin position="583"/>
        <end position="600"/>
    </location>
</feature>
<reference evidence="4" key="2">
    <citation type="journal article" date="2011" name="PLoS Pathog.">
        <title>Comparative genomics yields insights into niche adaptation of plant vascular wilt pathogens.</title>
        <authorList>
            <person name="Klosterman S.J."/>
            <person name="Subbarao K.V."/>
            <person name="Kang S."/>
            <person name="Veronese P."/>
            <person name="Gold S.E."/>
            <person name="Thomma B.P.H.J."/>
            <person name="Chen Z."/>
            <person name="Henrissat B."/>
            <person name="Lee Y.-H."/>
            <person name="Park J."/>
            <person name="Garcia-Pedrajas M.D."/>
            <person name="Barbara D.J."/>
            <person name="Anchieta A."/>
            <person name="de Jonge R."/>
            <person name="Santhanam P."/>
            <person name="Maruthachalam K."/>
            <person name="Atallah Z."/>
            <person name="Amyotte S.G."/>
            <person name="Paz Z."/>
            <person name="Inderbitzin P."/>
            <person name="Hayes R.J."/>
            <person name="Heiman D.I."/>
            <person name="Young S."/>
            <person name="Zeng Q."/>
            <person name="Engels R."/>
            <person name="Galagan J."/>
            <person name="Cuomo C.A."/>
            <person name="Dobinson K.F."/>
            <person name="Ma L.-J."/>
        </authorList>
    </citation>
    <scope>NUCLEOTIDE SEQUENCE [LARGE SCALE GENOMIC DNA]</scope>
    <source>
        <strain evidence="4">VdLs.17 / ATCC MYA-4575 / FGSC 10137</strain>
    </source>
</reference>
<sequence length="664" mass="74295">MRKVATEAWLSKSGKAGGEACHLGSPGGPLNPITPDRANRESTFMASLRSDLRSSPVHDKISQFNTLAMQSKSLERKTADAALKRAMLGREEAEGEMRRYRDETKVLRVQLEKARDREMRVSERLEAVMEQHGRAKETYAHTKAAWEKEIKHARKKTFKNDAAIIKLQEELKAARDGWRSVSDHLDNEKARSKAREQEAFAARYQMVSLEEKLGEALERIKVLEQERDAMRMERDTFRDLAKEEEVARIAAEGRIPLPKNEDHDDEFASPRKKKPRVSLSTADVVSSAASEAEFEEMMRKMEWEHQRAERAYETIDFLKAECQLKACEGARSLKRKSMMSPRRILVAPQDNVLPSGSEASPDAAPSSTPRRGRSVPSHRRRPQVLAATEGAAMHIMEQDAEDSTDEQVVEEIDMQMEDLVDVAVQPEEQDTQIEEQLQVQVDDASEPASPVDAPSERRMYARTPSVEPPAFALLAQERMSLASLLNAPHGDAHTAPLPSIPTVPDEVGQAEEEEEEGDEQAEVREAEEREAPKVASPPRKRSPRSSTTSVATSYRTSTTTTTIPIYDETERPASRFARCRTPSGESHSSFDVNNPAMTPTMTREEALARIRERRGRARSAAQGAVTPRLKMVEGAGERRDLSAPQPQAKPTSMSKAAGRVRHAR</sequence>
<keyword evidence="4" id="KW-1185">Reference proteome</keyword>
<dbReference type="InParanoid" id="G2XBK8"/>
<gene>
    <name evidence="3" type="ORF">VDAG_07540</name>
</gene>
<feature type="region of interest" description="Disordered" evidence="2">
    <location>
        <begin position="257"/>
        <end position="280"/>
    </location>
</feature>
<feature type="compositionally biased region" description="Polar residues" evidence="2">
    <location>
        <begin position="644"/>
        <end position="654"/>
    </location>
</feature>
<feature type="region of interest" description="Disordered" evidence="2">
    <location>
        <begin position="441"/>
        <end position="462"/>
    </location>
</feature>
<dbReference type="Proteomes" id="UP000001611">
    <property type="component" value="Unassembled WGS sequence"/>
</dbReference>
<feature type="compositionally biased region" description="Low complexity" evidence="2">
    <location>
        <begin position="544"/>
        <end position="562"/>
    </location>
</feature>
<feature type="compositionally biased region" description="Basic residues" evidence="2">
    <location>
        <begin position="370"/>
        <end position="382"/>
    </location>
</feature>
<dbReference type="PANTHER" id="PTHR42041:SF1">
    <property type="entry name" value="DNA ENDONUCLEASE ACTIVATOR CTP1 C-TERMINAL DOMAIN-CONTAINING PROTEIN"/>
    <property type="match status" value="1"/>
</dbReference>
<keyword evidence="1" id="KW-0175">Coiled coil</keyword>
<dbReference type="STRING" id="498257.G2XBK8"/>
<protein>
    <submittedName>
        <fullName evidence="3">Uncharacterized protein</fullName>
    </submittedName>
</protein>
<reference evidence="3 4" key="1">
    <citation type="submission" date="2008-03" db="EMBL/GenBank/DDBJ databases">
        <title>The Genome Sequence of Verticillium dahliae VdLs.17.</title>
        <authorList>
            <consortium name="The Broad Institute Genome Sequencing Platform"/>
            <person name="Ma L.-J.J."/>
            <person name="Klosterman S.J."/>
            <person name="Subbarao K."/>
            <person name="Dobinson K."/>
            <person name="Veronese P."/>
            <person name="Kang S."/>
            <person name="Gold S.E."/>
            <person name="Young S."/>
            <person name="Jaffe D."/>
            <person name="Gnerre S."/>
            <person name="Berlin A."/>
            <person name="Heiman D."/>
            <person name="Hepburn T."/>
            <person name="Sykes S."/>
            <person name="Alvarado L."/>
            <person name="Kodira C.D."/>
            <person name="Lander E."/>
            <person name="Galagan J."/>
            <person name="Nusbaum C."/>
            <person name="Birren B."/>
        </authorList>
    </citation>
    <scope>NUCLEOTIDE SEQUENCE [LARGE SCALE GENOMIC DNA]</scope>
    <source>
        <strain evidence="4">VdLs.17 / ATCC MYA-4575 / FGSC 10137</strain>
    </source>
</reference>
<dbReference type="EMBL" id="DS572711">
    <property type="protein sequence ID" value="EGY16376.1"/>
    <property type="molecule type" value="Genomic_DNA"/>
</dbReference>
<dbReference type="GeneID" id="20709003"/>
<feature type="region of interest" description="Disordered" evidence="2">
    <location>
        <begin position="489"/>
        <end position="600"/>
    </location>
</feature>
<evidence type="ECO:0000313" key="4">
    <source>
        <dbReference type="Proteomes" id="UP000001611"/>
    </source>
</evidence>
<feature type="region of interest" description="Disordered" evidence="2">
    <location>
        <begin position="348"/>
        <end position="383"/>
    </location>
</feature>
<dbReference type="KEGG" id="vda:VDAG_07540"/>
<feature type="compositionally biased region" description="Acidic residues" evidence="2">
    <location>
        <begin position="508"/>
        <end position="520"/>
    </location>
</feature>
<feature type="compositionally biased region" description="Basic and acidic residues" evidence="2">
    <location>
        <begin position="521"/>
        <end position="532"/>
    </location>
</feature>
<feature type="coiled-coil region" evidence="1">
    <location>
        <begin position="83"/>
        <end position="131"/>
    </location>
</feature>
<proteinExistence type="predicted"/>
<dbReference type="OrthoDB" id="4495335at2759"/>
<dbReference type="OMA" id="CSCRIAE"/>
<feature type="region of interest" description="Disordered" evidence="2">
    <location>
        <begin position="613"/>
        <end position="664"/>
    </location>
</feature>
<evidence type="ECO:0000256" key="2">
    <source>
        <dbReference type="SAM" id="MobiDB-lite"/>
    </source>
</evidence>
<feature type="compositionally biased region" description="Basic and acidic residues" evidence="2">
    <location>
        <begin position="259"/>
        <end position="269"/>
    </location>
</feature>
<feature type="coiled-coil region" evidence="1">
    <location>
        <begin position="206"/>
        <end position="240"/>
    </location>
</feature>
<dbReference type="eggNOG" id="ENOG502RY7V">
    <property type="taxonomic scope" value="Eukaryota"/>
</dbReference>
<evidence type="ECO:0000256" key="1">
    <source>
        <dbReference type="SAM" id="Coils"/>
    </source>
</evidence>
<evidence type="ECO:0000313" key="3">
    <source>
        <dbReference type="EMBL" id="EGY16376.1"/>
    </source>
</evidence>
<dbReference type="AlphaFoldDB" id="G2XBK8"/>
<accession>G2XBK8</accession>
<dbReference type="PANTHER" id="PTHR42041">
    <property type="entry name" value="DNA ENDONUCLEASE ACTIVATOR CTP1 C-TERMINAL DOMAIN-CONTAINING PROTEIN"/>
    <property type="match status" value="1"/>
</dbReference>
<name>G2XBK8_VERDV</name>
<dbReference type="HOGENOM" id="CLU_014569_0_0_1"/>